<dbReference type="Proteomes" id="UP000652013">
    <property type="component" value="Unassembled WGS sequence"/>
</dbReference>
<organism evidence="2 3">
    <name type="scientific">Spirilliplanes yamanashiensis</name>
    <dbReference type="NCBI Taxonomy" id="42233"/>
    <lineage>
        <taxon>Bacteria</taxon>
        <taxon>Bacillati</taxon>
        <taxon>Actinomycetota</taxon>
        <taxon>Actinomycetes</taxon>
        <taxon>Micromonosporales</taxon>
        <taxon>Micromonosporaceae</taxon>
        <taxon>Spirilliplanes</taxon>
    </lineage>
</organism>
<dbReference type="AlphaFoldDB" id="A0A8J4DJF6"/>
<evidence type="ECO:0000313" key="2">
    <source>
        <dbReference type="EMBL" id="GIJ03776.1"/>
    </source>
</evidence>
<dbReference type="EMBL" id="BOOY01000025">
    <property type="protein sequence ID" value="GIJ03776.1"/>
    <property type="molecule type" value="Genomic_DNA"/>
</dbReference>
<protein>
    <submittedName>
        <fullName evidence="2">Uncharacterized protein</fullName>
    </submittedName>
</protein>
<sequence>MARSEQRVVPGTSVREGGPTGPSEPDLAPADSQGRGVTVKAGHLPVSEIASDRPGGPSPFGDDIEFPLPVDELRYTHSTTPR</sequence>
<feature type="region of interest" description="Disordered" evidence="1">
    <location>
        <begin position="1"/>
        <end position="82"/>
    </location>
</feature>
<accession>A0A8J4DJF6</accession>
<reference evidence="2" key="1">
    <citation type="submission" date="2021-01" db="EMBL/GenBank/DDBJ databases">
        <title>Whole genome shotgun sequence of Spirilliplanes yamanashiensis NBRC 15828.</title>
        <authorList>
            <person name="Komaki H."/>
            <person name="Tamura T."/>
        </authorList>
    </citation>
    <scope>NUCLEOTIDE SEQUENCE</scope>
    <source>
        <strain evidence="2">NBRC 15828</strain>
    </source>
</reference>
<keyword evidence="3" id="KW-1185">Reference proteome</keyword>
<comment type="caution">
    <text evidence="2">The sequence shown here is derived from an EMBL/GenBank/DDBJ whole genome shotgun (WGS) entry which is preliminary data.</text>
</comment>
<evidence type="ECO:0000256" key="1">
    <source>
        <dbReference type="SAM" id="MobiDB-lite"/>
    </source>
</evidence>
<name>A0A8J4DJF6_9ACTN</name>
<evidence type="ECO:0000313" key="3">
    <source>
        <dbReference type="Proteomes" id="UP000652013"/>
    </source>
</evidence>
<proteinExistence type="predicted"/>
<dbReference type="RefSeq" id="WP_203939046.1">
    <property type="nucleotide sequence ID" value="NZ_BAAAGJ010000002.1"/>
</dbReference>
<gene>
    <name evidence="2" type="ORF">Sya03_31280</name>
</gene>